<protein>
    <submittedName>
        <fullName evidence="2">(northern house mosquito) hypothetical protein</fullName>
    </submittedName>
</protein>
<proteinExistence type="predicted"/>
<accession>A0A8D8B2D4</accession>
<feature type="compositionally biased region" description="Basic and acidic residues" evidence="1">
    <location>
        <begin position="96"/>
        <end position="108"/>
    </location>
</feature>
<name>A0A8D8B2D4_CULPI</name>
<evidence type="ECO:0000256" key="1">
    <source>
        <dbReference type="SAM" id="MobiDB-lite"/>
    </source>
</evidence>
<organism evidence="2">
    <name type="scientific">Culex pipiens</name>
    <name type="common">House mosquito</name>
    <dbReference type="NCBI Taxonomy" id="7175"/>
    <lineage>
        <taxon>Eukaryota</taxon>
        <taxon>Metazoa</taxon>
        <taxon>Ecdysozoa</taxon>
        <taxon>Arthropoda</taxon>
        <taxon>Hexapoda</taxon>
        <taxon>Insecta</taxon>
        <taxon>Pterygota</taxon>
        <taxon>Neoptera</taxon>
        <taxon>Endopterygota</taxon>
        <taxon>Diptera</taxon>
        <taxon>Nematocera</taxon>
        <taxon>Culicoidea</taxon>
        <taxon>Culicidae</taxon>
        <taxon>Culicinae</taxon>
        <taxon>Culicini</taxon>
        <taxon>Culex</taxon>
        <taxon>Culex</taxon>
    </lineage>
</organism>
<feature type="region of interest" description="Disordered" evidence="1">
    <location>
        <begin position="1"/>
        <end position="58"/>
    </location>
</feature>
<evidence type="ECO:0000313" key="2">
    <source>
        <dbReference type="EMBL" id="CAG6464166.1"/>
    </source>
</evidence>
<sequence>MAQNKLEDSCTGGGRESGEHSGGIHSPIIMENPSPGDPGPVPGNSGGGGHSSSTNKLADEFARSISHLCVLDSHAPAVTWRSTSTERNPRNNHPTATDHERNHFDLVH</sequence>
<feature type="compositionally biased region" description="Polar residues" evidence="1">
    <location>
        <begin position="80"/>
        <end position="95"/>
    </location>
</feature>
<dbReference type="AlphaFoldDB" id="A0A8D8B2D4"/>
<dbReference type="EMBL" id="HBUE01050451">
    <property type="protein sequence ID" value="CAG6464166.1"/>
    <property type="molecule type" value="Transcribed_RNA"/>
</dbReference>
<reference evidence="2" key="1">
    <citation type="submission" date="2021-05" db="EMBL/GenBank/DDBJ databases">
        <authorList>
            <person name="Alioto T."/>
            <person name="Alioto T."/>
            <person name="Gomez Garrido J."/>
        </authorList>
    </citation>
    <scope>NUCLEOTIDE SEQUENCE</scope>
</reference>
<feature type="region of interest" description="Disordered" evidence="1">
    <location>
        <begin position="76"/>
        <end position="108"/>
    </location>
</feature>